<dbReference type="InterPro" id="IPR008998">
    <property type="entry name" value="Agglutinin"/>
</dbReference>
<gene>
    <name evidence="3" type="ORF">RND81_14G219800</name>
</gene>
<dbReference type="SUPFAM" id="SSF50382">
    <property type="entry name" value="Agglutinin"/>
    <property type="match status" value="2"/>
</dbReference>
<reference evidence="3" key="1">
    <citation type="submission" date="2024-03" db="EMBL/GenBank/DDBJ databases">
        <title>WGS assembly of Saponaria officinalis var. Norfolk2.</title>
        <authorList>
            <person name="Jenkins J."/>
            <person name="Shu S."/>
            <person name="Grimwood J."/>
            <person name="Barry K."/>
            <person name="Goodstein D."/>
            <person name="Schmutz J."/>
            <person name="Leebens-Mack J."/>
            <person name="Osbourn A."/>
        </authorList>
    </citation>
    <scope>NUCLEOTIDE SEQUENCE [LARGE SCALE GENOMIC DNA]</scope>
    <source>
        <strain evidence="3">JIC</strain>
    </source>
</reference>
<accession>A0AAW1GT58</accession>
<keyword evidence="4" id="KW-1185">Reference proteome</keyword>
<dbReference type="Gene3D" id="2.170.15.10">
    <property type="entry name" value="Proaerolysin, chain A, domain 3"/>
    <property type="match status" value="1"/>
</dbReference>
<dbReference type="InterPro" id="IPR036242">
    <property type="entry name" value="Agglutinin_dom_sf"/>
</dbReference>
<proteinExistence type="predicted"/>
<dbReference type="Pfam" id="PF07468">
    <property type="entry name" value="Agglutinin"/>
    <property type="match status" value="1"/>
</dbReference>
<dbReference type="Proteomes" id="UP001443914">
    <property type="component" value="Unassembled WGS sequence"/>
</dbReference>
<comment type="caution">
    <text evidence="3">The sequence shown here is derived from an EMBL/GenBank/DDBJ whole genome shotgun (WGS) entry which is preliminary data.</text>
</comment>
<protein>
    <recommendedName>
        <fullName evidence="2">Agglutinin domain-containing protein</fullName>
    </recommendedName>
</protein>
<evidence type="ECO:0000313" key="4">
    <source>
        <dbReference type="Proteomes" id="UP001443914"/>
    </source>
</evidence>
<dbReference type="Gene3D" id="2.80.10.50">
    <property type="match status" value="2"/>
</dbReference>
<evidence type="ECO:0000313" key="3">
    <source>
        <dbReference type="EMBL" id="KAK9666906.1"/>
    </source>
</evidence>
<feature type="domain" description="Agglutinin" evidence="2">
    <location>
        <begin position="29"/>
        <end position="112"/>
    </location>
</feature>
<dbReference type="PANTHER" id="PTHR39244">
    <property type="entry name" value="NATTERIN-4"/>
    <property type="match status" value="1"/>
</dbReference>
<feature type="region of interest" description="Disordered" evidence="1">
    <location>
        <begin position="504"/>
        <end position="524"/>
    </location>
</feature>
<evidence type="ECO:0000259" key="2">
    <source>
        <dbReference type="Pfam" id="PF07468"/>
    </source>
</evidence>
<evidence type="ECO:0000256" key="1">
    <source>
        <dbReference type="SAM" id="MobiDB-lite"/>
    </source>
</evidence>
<organism evidence="3 4">
    <name type="scientific">Saponaria officinalis</name>
    <name type="common">Common soapwort</name>
    <name type="synonym">Lychnis saponaria</name>
    <dbReference type="NCBI Taxonomy" id="3572"/>
    <lineage>
        <taxon>Eukaryota</taxon>
        <taxon>Viridiplantae</taxon>
        <taxon>Streptophyta</taxon>
        <taxon>Embryophyta</taxon>
        <taxon>Tracheophyta</taxon>
        <taxon>Spermatophyta</taxon>
        <taxon>Magnoliopsida</taxon>
        <taxon>eudicotyledons</taxon>
        <taxon>Gunneridae</taxon>
        <taxon>Pentapetalae</taxon>
        <taxon>Caryophyllales</taxon>
        <taxon>Caryophyllaceae</taxon>
        <taxon>Caryophylleae</taxon>
        <taxon>Saponaria</taxon>
    </lineage>
</organism>
<dbReference type="AlphaFoldDB" id="A0AAW1GT58"/>
<dbReference type="EMBL" id="JBDFQZ010000014">
    <property type="protein sequence ID" value="KAK9666906.1"/>
    <property type="molecule type" value="Genomic_DNA"/>
</dbReference>
<dbReference type="InterPro" id="IPR053237">
    <property type="entry name" value="Natterin_C"/>
</dbReference>
<dbReference type="PANTHER" id="PTHR39244:SF5">
    <property type="entry name" value="NATTERIN-3-LIKE"/>
    <property type="match status" value="1"/>
</dbReference>
<sequence length="563" mass="64077">MSLPELVAFSIKDREQEVRYLSFTGPHRQLRFGIEEGVYSDTVSFTVEEAGSGLVHLRSCYENKYWVKASGNEPWLVATALEKVEDISKAECTVFRTQFSPGNVFVNFVHAQSGFNVVVRPAHDAHAYNLCVEHGPPTDFNFIRYSDFASVKLPRYIMFLDDYNRFLVTDRHPTFIRLAFGSRSLRDETAGFEIEYAKSGDVRVKSMWLGGLWGAGQRSGEWRTLLLLDPKPDDPNTLFEVSRSTPAFAQYEGVSLRCRGVNLVCVKMPGIDDLGLLANVQPNDLVACLRPWPPTKDGFRKVNIESFRHPWAYRSSEVYNWLIITNQTAVEEKHLFVEPNIPMSTRTTFRNTISNFQGPDSLFPLVDLFSGQFPFVATSGELEFPDKPTSILSKWGHEHHTSVNQRYEETIILPPQTRCTIIVHRKNIVYEIPFSYQQMDEFHWGGNVTQYLHEGTFRINQDYNIEHTIESTSVRSEEDVSPLGVESSPGSGIFVYQVPNEQDKVETDAPDQGSDAQADIGPDGLNQVCHRSPTQFHFLLNIFVLQPFSFTNIYIKSLYAYDG</sequence>
<name>A0AAW1GT58_SAPOF</name>